<dbReference type="EMBL" id="QLTW01000057">
    <property type="protein sequence ID" value="MBT9145187.1"/>
    <property type="molecule type" value="Genomic_DNA"/>
</dbReference>
<evidence type="ECO:0000313" key="3">
    <source>
        <dbReference type="Proteomes" id="UP000811545"/>
    </source>
</evidence>
<keyword evidence="1" id="KW-0472">Membrane</keyword>
<evidence type="ECO:0000256" key="1">
    <source>
        <dbReference type="SAM" id="Phobius"/>
    </source>
</evidence>
<feature type="transmembrane region" description="Helical" evidence="1">
    <location>
        <begin position="166"/>
        <end position="187"/>
    </location>
</feature>
<keyword evidence="1" id="KW-0812">Transmembrane</keyword>
<proteinExistence type="predicted"/>
<feature type="transmembrane region" description="Helical" evidence="1">
    <location>
        <begin position="97"/>
        <end position="116"/>
    </location>
</feature>
<accession>A0A9E2BGP2</accession>
<organism evidence="2 3">
    <name type="scientific">Psychracetigena formicireducens</name>
    <dbReference type="NCBI Taxonomy" id="2986056"/>
    <lineage>
        <taxon>Bacteria</taxon>
        <taxon>Bacillati</taxon>
        <taxon>Candidatus Lithacetigenota</taxon>
        <taxon>Candidatus Psychracetigena</taxon>
    </lineage>
</organism>
<dbReference type="AlphaFoldDB" id="A0A9E2BGP2"/>
<feature type="transmembrane region" description="Helical" evidence="1">
    <location>
        <begin position="123"/>
        <end position="141"/>
    </location>
</feature>
<name>A0A9E2BGP2_PSYF1</name>
<protein>
    <submittedName>
        <fullName evidence="2">Uncharacterized protein</fullName>
    </submittedName>
</protein>
<evidence type="ECO:0000313" key="2">
    <source>
        <dbReference type="EMBL" id="MBT9145187.1"/>
    </source>
</evidence>
<sequence>MAKSQETTFIHWKGLIKITPDERHKTIALSNSWRRVLVVYASESNYQEVLQHINKYVVTLEERKVKKIKSPLPGALLQTFLIILASIPIFLELPHPFKIDLLVPIFILCFAQATLWLSRFMAYPVLLGVAYSALTIFYIGFQSREIGFLFKEGPYTNFELISSWEWPSLIILFISLGYFTWFSLSAIKGKLGTMLEKDMSGEQ</sequence>
<comment type="caution">
    <text evidence="2">The sequence shown here is derived from an EMBL/GenBank/DDBJ whole genome shotgun (WGS) entry which is preliminary data.</text>
</comment>
<keyword evidence="1" id="KW-1133">Transmembrane helix</keyword>
<feature type="transmembrane region" description="Helical" evidence="1">
    <location>
        <begin position="72"/>
        <end position="91"/>
    </location>
</feature>
<reference evidence="2 3" key="1">
    <citation type="journal article" date="2021" name="bioRxiv">
        <title>Unique metabolic strategies in Hadean analogues reveal hints for primordial physiology.</title>
        <authorList>
            <person name="Nobu M.K."/>
            <person name="Nakai R."/>
            <person name="Tamazawa S."/>
            <person name="Mori H."/>
            <person name="Toyoda A."/>
            <person name="Ijiri A."/>
            <person name="Suzuki S."/>
            <person name="Kurokawa K."/>
            <person name="Kamagata Y."/>
            <person name="Tamaki H."/>
        </authorList>
    </citation>
    <scope>NUCLEOTIDE SEQUENCE [LARGE SCALE GENOMIC DNA]</scope>
    <source>
        <strain evidence="2">BS525</strain>
    </source>
</reference>
<gene>
    <name evidence="2" type="ORF">DDT42_01057</name>
</gene>
<dbReference type="Proteomes" id="UP000811545">
    <property type="component" value="Unassembled WGS sequence"/>
</dbReference>